<keyword evidence="1" id="KW-0732">Signal</keyword>
<dbReference type="PANTHER" id="PTHR22538">
    <property type="entry name" value="CILIA- AND FLAGELLA-ASSOCIATED PROTEIN 74"/>
    <property type="match status" value="1"/>
</dbReference>
<dbReference type="PANTHER" id="PTHR22538:SF1">
    <property type="entry name" value="VWFD DOMAIN-CONTAINING PROTEIN"/>
    <property type="match status" value="1"/>
</dbReference>
<evidence type="ECO:0000256" key="1">
    <source>
        <dbReference type="SAM" id="SignalP"/>
    </source>
</evidence>
<evidence type="ECO:0000313" key="3">
    <source>
        <dbReference type="Proteomes" id="UP000437068"/>
    </source>
</evidence>
<gene>
    <name evidence="2" type="ORF">PF001_g28274</name>
</gene>
<feature type="chain" id="PRO_5025463764" evidence="1">
    <location>
        <begin position="26"/>
        <end position="316"/>
    </location>
</feature>
<dbReference type="AlphaFoldDB" id="A0A6A4BE57"/>
<protein>
    <submittedName>
        <fullName evidence="2">Uncharacterized protein</fullName>
    </submittedName>
</protein>
<sequence length="316" mass="33415">MVASRFAATTAMALLALADFNTVAGTSSLPSLKLGFKVHRSTMEVYGTSTFDVYVKPVLSGSSVTFDGKVSFEQDGTTYNFVLIDSVPYYEVVSGTSNSTTCVPTENILSVPDIVQALASATAVSSVNTDQDISCTNGTWLSTTFAGEPYVLCTGAKTGSGDFTVYGEDLSVSFEYLSEDVTITKPTNAPSDCEAVTGDSVALSSLGQLYGITTSGSRRVLKEEAGICGTTYNGLISKEYAGLLAGGLLIPHHSSKNDGIVEFQSCVGDLDASKFDTTYASTWYAAKLNHADTTFHDGDGLFSSAQKPLKWFECLL</sequence>
<feature type="signal peptide" evidence="1">
    <location>
        <begin position="1"/>
        <end position="25"/>
    </location>
</feature>
<reference evidence="2 3" key="1">
    <citation type="submission" date="2018-08" db="EMBL/GenBank/DDBJ databases">
        <title>Genomic investigation of the strawberry pathogen Phytophthora fragariae indicates pathogenicity is determined by transcriptional variation in three key races.</title>
        <authorList>
            <person name="Adams T.M."/>
            <person name="Armitage A.D."/>
            <person name="Sobczyk M.K."/>
            <person name="Bates H.J."/>
            <person name="Dunwell J.M."/>
            <person name="Nellist C.F."/>
            <person name="Harrison R.J."/>
        </authorList>
    </citation>
    <scope>NUCLEOTIDE SEQUENCE [LARGE SCALE GENOMIC DNA]</scope>
    <source>
        <strain evidence="2 3">A4</strain>
    </source>
</reference>
<proteinExistence type="predicted"/>
<comment type="caution">
    <text evidence="2">The sequence shown here is derived from an EMBL/GenBank/DDBJ whole genome shotgun (WGS) entry which is preliminary data.</text>
</comment>
<dbReference type="EMBL" id="QXGE01004169">
    <property type="protein sequence ID" value="KAE9271676.1"/>
    <property type="molecule type" value="Genomic_DNA"/>
</dbReference>
<organism evidence="2 3">
    <name type="scientific">Phytophthora fragariae</name>
    <dbReference type="NCBI Taxonomy" id="53985"/>
    <lineage>
        <taxon>Eukaryota</taxon>
        <taxon>Sar</taxon>
        <taxon>Stramenopiles</taxon>
        <taxon>Oomycota</taxon>
        <taxon>Peronosporomycetes</taxon>
        <taxon>Peronosporales</taxon>
        <taxon>Peronosporaceae</taxon>
        <taxon>Phytophthora</taxon>
    </lineage>
</organism>
<dbReference type="Proteomes" id="UP000437068">
    <property type="component" value="Unassembled WGS sequence"/>
</dbReference>
<name>A0A6A4BE57_9STRA</name>
<accession>A0A6A4BE57</accession>
<evidence type="ECO:0000313" key="2">
    <source>
        <dbReference type="EMBL" id="KAE9271676.1"/>
    </source>
</evidence>